<protein>
    <submittedName>
        <fullName evidence="2">Uncharacterized protein</fullName>
    </submittedName>
</protein>
<sequence length="81" mass="8713">MCLSSSSITILTASTNQESPQPVATQIARTAEADDCVIHCPAHRQHPNSKFSIQSGGSISPQTSTSKDSKTFYDMGWTIIL</sequence>
<reference evidence="2" key="1">
    <citation type="submission" date="2020-08" db="EMBL/GenBank/DDBJ databases">
        <title>Multicomponent nature underlies the extraordinary mechanical properties of spider dragline silk.</title>
        <authorList>
            <person name="Kono N."/>
            <person name="Nakamura H."/>
            <person name="Mori M."/>
            <person name="Yoshida Y."/>
            <person name="Ohtoshi R."/>
            <person name="Malay A.D."/>
            <person name="Moran D.A.P."/>
            <person name="Tomita M."/>
            <person name="Numata K."/>
            <person name="Arakawa K."/>
        </authorList>
    </citation>
    <scope>NUCLEOTIDE SEQUENCE</scope>
</reference>
<evidence type="ECO:0000313" key="3">
    <source>
        <dbReference type="Proteomes" id="UP000887159"/>
    </source>
</evidence>
<accession>A0A8X6RDC3</accession>
<evidence type="ECO:0000313" key="2">
    <source>
        <dbReference type="EMBL" id="GFX93086.1"/>
    </source>
</evidence>
<feature type="compositionally biased region" description="Polar residues" evidence="1">
    <location>
        <begin position="48"/>
        <end position="66"/>
    </location>
</feature>
<feature type="region of interest" description="Disordered" evidence="1">
    <location>
        <begin position="46"/>
        <end position="68"/>
    </location>
</feature>
<keyword evidence="3" id="KW-1185">Reference proteome</keyword>
<comment type="caution">
    <text evidence="2">The sequence shown here is derived from an EMBL/GenBank/DDBJ whole genome shotgun (WGS) entry which is preliminary data.</text>
</comment>
<gene>
    <name evidence="2" type="ORF">TNCV_140301</name>
</gene>
<dbReference type="Proteomes" id="UP000887159">
    <property type="component" value="Unassembled WGS sequence"/>
</dbReference>
<evidence type="ECO:0000256" key="1">
    <source>
        <dbReference type="SAM" id="MobiDB-lite"/>
    </source>
</evidence>
<dbReference type="EMBL" id="BMAU01021171">
    <property type="protein sequence ID" value="GFX93086.1"/>
    <property type="molecule type" value="Genomic_DNA"/>
</dbReference>
<proteinExistence type="predicted"/>
<name>A0A8X6RDC3_TRICX</name>
<dbReference type="AlphaFoldDB" id="A0A8X6RDC3"/>
<organism evidence="2 3">
    <name type="scientific">Trichonephila clavipes</name>
    <name type="common">Golden silk orbweaver</name>
    <name type="synonym">Nephila clavipes</name>
    <dbReference type="NCBI Taxonomy" id="2585209"/>
    <lineage>
        <taxon>Eukaryota</taxon>
        <taxon>Metazoa</taxon>
        <taxon>Ecdysozoa</taxon>
        <taxon>Arthropoda</taxon>
        <taxon>Chelicerata</taxon>
        <taxon>Arachnida</taxon>
        <taxon>Araneae</taxon>
        <taxon>Araneomorphae</taxon>
        <taxon>Entelegynae</taxon>
        <taxon>Araneoidea</taxon>
        <taxon>Nephilidae</taxon>
        <taxon>Trichonephila</taxon>
    </lineage>
</organism>